<keyword evidence="1 3" id="KW-0456">Lyase</keyword>
<sequence>MLCLSDDPSATPEGAAVHEIFSARASVAGILAFEAALARVQARRGLIPQAAAEDMAAKAQLSFFPEDEWARHRAKVGHPLVAILDTWRAQLAPGSREWLHYGATTADLFNTVLVQQLQAAGARLVAQMRGIEQRMADIAAEHRATPMVARTLGRHALPFTFGMKVATWLAEHGRSIERLQGWLARYRTGILSGAVGTYASFGDAGPTIEREVMAELGLDAPEAVDWKGSRDRFAEFGCAVALAAGTAGHIGQEIFLLCGDDLDELREATGAVGSSTMPHKSNPSLSIEVVSRAREVSARLQPLLAWIGIVYERDSAQHGEVLREMCAGMADLLAMLQRLLDVLVVMPQNMAANLARSQGLVLSEAITFALAGRLGKHSAHEKMKQLARTAQAQGCSLQQAALADPALAPLLAETPGLFDATSHLGQALAITDAAVARVRQR</sequence>
<gene>
    <name evidence="3" type="ORF">DFR41_107247</name>
</gene>
<dbReference type="InterPro" id="IPR022761">
    <property type="entry name" value="Fumarate_lyase_N"/>
</dbReference>
<organism evidence="3 4">
    <name type="scientific">Pseudacidovorax intermedius</name>
    <dbReference type="NCBI Taxonomy" id="433924"/>
    <lineage>
        <taxon>Bacteria</taxon>
        <taxon>Pseudomonadati</taxon>
        <taxon>Pseudomonadota</taxon>
        <taxon>Betaproteobacteria</taxon>
        <taxon>Burkholderiales</taxon>
        <taxon>Comamonadaceae</taxon>
        <taxon>Pseudacidovorax</taxon>
    </lineage>
</organism>
<comment type="caution">
    <text evidence="3">The sequence shown here is derived from an EMBL/GenBank/DDBJ whole genome shotgun (WGS) entry which is preliminary data.</text>
</comment>
<dbReference type="EMBL" id="QQAV01000007">
    <property type="protein sequence ID" value="RDI22844.1"/>
    <property type="molecule type" value="Genomic_DNA"/>
</dbReference>
<dbReference type="InterPro" id="IPR020557">
    <property type="entry name" value="Fumarate_lyase_CS"/>
</dbReference>
<dbReference type="SMART" id="SM00998">
    <property type="entry name" value="ADSL_C"/>
    <property type="match status" value="1"/>
</dbReference>
<dbReference type="GO" id="GO:0004018">
    <property type="term" value="F:N6-(1,2-dicarboxyethyl)AMP AMP-lyase (fumarate-forming) activity"/>
    <property type="evidence" value="ECO:0007669"/>
    <property type="project" value="TreeGrafter"/>
</dbReference>
<dbReference type="InterPro" id="IPR008948">
    <property type="entry name" value="L-Aspartase-like"/>
</dbReference>
<dbReference type="GO" id="GO:0044208">
    <property type="term" value="P:'de novo' AMP biosynthetic process"/>
    <property type="evidence" value="ECO:0007669"/>
    <property type="project" value="TreeGrafter"/>
</dbReference>
<dbReference type="PRINTS" id="PR00149">
    <property type="entry name" value="FUMRATELYASE"/>
</dbReference>
<dbReference type="SUPFAM" id="SSF48557">
    <property type="entry name" value="L-aspartase-like"/>
    <property type="match status" value="1"/>
</dbReference>
<dbReference type="Gene3D" id="1.10.40.30">
    <property type="entry name" value="Fumarase/aspartase (C-terminal domain)"/>
    <property type="match status" value="1"/>
</dbReference>
<proteinExistence type="predicted"/>
<dbReference type="Gene3D" id="1.20.200.10">
    <property type="entry name" value="Fumarase/aspartase (Central domain)"/>
    <property type="match status" value="1"/>
</dbReference>
<evidence type="ECO:0000313" key="3">
    <source>
        <dbReference type="EMBL" id="RDI22844.1"/>
    </source>
</evidence>
<evidence type="ECO:0000313" key="4">
    <source>
        <dbReference type="Proteomes" id="UP000255265"/>
    </source>
</evidence>
<name>A0A370FGR3_9BURK</name>
<dbReference type="Pfam" id="PF00206">
    <property type="entry name" value="Lyase_1"/>
    <property type="match status" value="1"/>
</dbReference>
<dbReference type="AlphaFoldDB" id="A0A370FGR3"/>
<dbReference type="GO" id="GO:0005829">
    <property type="term" value="C:cytosol"/>
    <property type="evidence" value="ECO:0007669"/>
    <property type="project" value="TreeGrafter"/>
</dbReference>
<dbReference type="InterPro" id="IPR000362">
    <property type="entry name" value="Fumarate_lyase_fam"/>
</dbReference>
<evidence type="ECO:0000259" key="2">
    <source>
        <dbReference type="SMART" id="SM00998"/>
    </source>
</evidence>
<evidence type="ECO:0000256" key="1">
    <source>
        <dbReference type="ARBA" id="ARBA00023239"/>
    </source>
</evidence>
<dbReference type="RefSeq" id="WP_114803776.1">
    <property type="nucleotide sequence ID" value="NZ_QQAV01000007.1"/>
</dbReference>
<dbReference type="OrthoDB" id="9768878at2"/>
<keyword evidence="4" id="KW-1185">Reference proteome</keyword>
<feature type="domain" description="Adenylosuccinate lyase C-terminal" evidence="2">
    <location>
        <begin position="358"/>
        <end position="435"/>
    </location>
</feature>
<dbReference type="InterPro" id="IPR019468">
    <property type="entry name" value="AdenyloSucc_lyase_C"/>
</dbReference>
<accession>A0A370FGR3</accession>
<protein>
    <submittedName>
        <fullName evidence="3">Adenylosuccinate lyase</fullName>
    </submittedName>
</protein>
<dbReference type="PANTHER" id="PTHR43172">
    <property type="entry name" value="ADENYLOSUCCINATE LYASE"/>
    <property type="match status" value="1"/>
</dbReference>
<dbReference type="PANTHER" id="PTHR43172:SF1">
    <property type="entry name" value="ADENYLOSUCCINATE LYASE"/>
    <property type="match status" value="1"/>
</dbReference>
<reference evidence="3 4" key="1">
    <citation type="submission" date="2018-07" db="EMBL/GenBank/DDBJ databases">
        <title>Genomic Encyclopedia of Type Strains, Phase IV (KMG-IV): sequencing the most valuable type-strain genomes for metagenomic binning, comparative biology and taxonomic classification.</title>
        <authorList>
            <person name="Goeker M."/>
        </authorList>
    </citation>
    <scope>NUCLEOTIDE SEQUENCE [LARGE SCALE GENOMIC DNA]</scope>
    <source>
        <strain evidence="3 4">DSM 21352</strain>
    </source>
</reference>
<dbReference type="GO" id="GO:0070626">
    <property type="term" value="F:(S)-2-(5-amino-1-(5-phospho-D-ribosyl)imidazole-4-carboxamido) succinate lyase (fumarate-forming) activity"/>
    <property type="evidence" value="ECO:0007669"/>
    <property type="project" value="TreeGrafter"/>
</dbReference>
<dbReference type="Proteomes" id="UP000255265">
    <property type="component" value="Unassembled WGS sequence"/>
</dbReference>
<dbReference type="Pfam" id="PF10397">
    <property type="entry name" value="ADSL_C"/>
    <property type="match status" value="1"/>
</dbReference>
<dbReference type="PROSITE" id="PS00163">
    <property type="entry name" value="FUMARATE_LYASES"/>
    <property type="match status" value="1"/>
</dbReference>